<keyword evidence="25" id="KW-1185">Reference proteome</keyword>
<evidence type="ECO:0000256" key="14">
    <source>
        <dbReference type="ARBA" id="ARBA00023295"/>
    </source>
</evidence>
<evidence type="ECO:0000256" key="4">
    <source>
        <dbReference type="ARBA" id="ARBA00007658"/>
    </source>
</evidence>
<evidence type="ECO:0000256" key="12">
    <source>
        <dbReference type="ARBA" id="ARBA00023136"/>
    </source>
</evidence>
<dbReference type="GO" id="GO:0005509">
    <property type="term" value="F:calcium ion binding"/>
    <property type="evidence" value="ECO:0007669"/>
    <property type="project" value="InterPro"/>
</dbReference>
<keyword evidence="8" id="KW-0256">Endoplasmic reticulum</keyword>
<evidence type="ECO:0000313" key="25">
    <source>
        <dbReference type="Proteomes" id="UP001107558"/>
    </source>
</evidence>
<evidence type="ECO:0000256" key="21">
    <source>
        <dbReference type="RuleBase" id="RU361193"/>
    </source>
</evidence>
<evidence type="ECO:0000256" key="18">
    <source>
        <dbReference type="PIRSR" id="PIRSR601382-1"/>
    </source>
</evidence>
<dbReference type="GO" id="GO:0010498">
    <property type="term" value="P:proteasomal protein catabolic process"/>
    <property type="evidence" value="ECO:0007669"/>
    <property type="project" value="UniProtKB-ARBA"/>
</dbReference>
<evidence type="ECO:0000256" key="15">
    <source>
        <dbReference type="ARBA" id="ARBA00047669"/>
    </source>
</evidence>
<dbReference type="InterPro" id="IPR050749">
    <property type="entry name" value="Glycosyl_Hydrolase_47"/>
</dbReference>
<comment type="function">
    <text evidence="17">Involved in glycoprotein quality control targeting of misfolded glycoproteins for degradation. It primarily trims a single alpha-1,2-linked mannose residue from Man(9)GlcNAc(2) to produce Man(8)GlcNAc(2), but at high enzyme concentrations, as found in the ER quality control compartment (ERQC), it further trims the carbohydrates to Man(5-6)GlcNAc(2).</text>
</comment>
<protein>
    <recommendedName>
        <fullName evidence="21">alpha-1,2-Mannosidase</fullName>
        <ecNumber evidence="21">3.2.1.-</ecNumber>
    </recommendedName>
</protein>
<comment type="pathway">
    <text evidence="3">Protein modification; protein glycosylation.</text>
</comment>
<keyword evidence="13 20" id="KW-1015">Disulfide bond</keyword>
<comment type="subcellular location">
    <subcellularLocation>
        <location evidence="2">Endoplasmic reticulum membrane</location>
        <topology evidence="2">Single-pass type II membrane protein</topology>
    </subcellularLocation>
</comment>
<dbReference type="GO" id="GO:0005789">
    <property type="term" value="C:endoplasmic reticulum membrane"/>
    <property type="evidence" value="ECO:0007669"/>
    <property type="project" value="UniProtKB-SubCell"/>
</dbReference>
<dbReference type="GO" id="GO:0034976">
    <property type="term" value="P:response to endoplasmic reticulum stress"/>
    <property type="evidence" value="ECO:0007669"/>
    <property type="project" value="UniProtKB-ARBA"/>
</dbReference>
<dbReference type="SUPFAM" id="SSF48225">
    <property type="entry name" value="Seven-hairpin glycosidases"/>
    <property type="match status" value="1"/>
</dbReference>
<dbReference type="GO" id="GO:0004571">
    <property type="term" value="F:mannosyl-oligosaccharide 1,2-alpha-mannosidase activity"/>
    <property type="evidence" value="ECO:0007669"/>
    <property type="project" value="UniProtKB-EC"/>
</dbReference>
<evidence type="ECO:0000256" key="17">
    <source>
        <dbReference type="ARBA" id="ARBA00053655"/>
    </source>
</evidence>
<keyword evidence="7 21" id="KW-0378">Hydrolase</keyword>
<keyword evidence="6 19" id="KW-0479">Metal-binding</keyword>
<feature type="region of interest" description="Disordered" evidence="22">
    <location>
        <begin position="120"/>
        <end position="168"/>
    </location>
</feature>
<dbReference type="EC" id="3.2.1.-" evidence="21"/>
<evidence type="ECO:0000256" key="11">
    <source>
        <dbReference type="ARBA" id="ARBA00022989"/>
    </source>
</evidence>
<comment type="cofactor">
    <cofactor evidence="1 19">
        <name>Ca(2+)</name>
        <dbReference type="ChEBI" id="CHEBI:29108"/>
    </cofactor>
</comment>
<evidence type="ECO:0000256" key="9">
    <source>
        <dbReference type="ARBA" id="ARBA00022837"/>
    </source>
</evidence>
<proteinExistence type="inferred from homology"/>
<comment type="catalytic activity">
    <reaction evidence="16">
        <text>N(4)-(alpha-D-Man-(1-&gt;2)-alpha-D-Man-(1-&gt;2)-alpha-D-Man-(1-&gt;3)-[alpha-D-Man-(1-&gt;2)-alpha-D-Man-(1-&gt;3)-[alpha-D-Man-(1-&gt;2)-alpha-D-Man-(1-&gt;6)]-alpha-D-Man-(1-&gt;6)]-beta-D-Man-(1-&gt;4)-beta-D-GlcNAc-(1-&gt;4)-beta-D-GlcNAc)-L-asparaginyl-[protein] (N-glucan mannose isomer 9A1,2,3B1,2,3) + 4 H2O = N(4)-(alpha-D-Man-(1-&gt;3)-[alpha-D-Man-(1-&gt;3)-[alpha-D-Man-(1-&gt;6)]-alpha-D-Man-(1-&gt;6)]-beta-D-Man-(1-&gt;4)-beta-D-GlcNAc-(1-&gt;4)-beta-D-GlcNAc)-L-asparaginyl-[protein] (N-glucan mannose isomer 5A1,2) + 4 beta-D-mannose</text>
        <dbReference type="Rhea" id="RHEA:56008"/>
        <dbReference type="Rhea" id="RHEA-COMP:14356"/>
        <dbReference type="Rhea" id="RHEA-COMP:14367"/>
        <dbReference type="ChEBI" id="CHEBI:15377"/>
        <dbReference type="ChEBI" id="CHEBI:28563"/>
        <dbReference type="ChEBI" id="CHEBI:59087"/>
        <dbReference type="ChEBI" id="CHEBI:139493"/>
        <dbReference type="EC" id="3.2.1.113"/>
    </reaction>
</comment>
<gene>
    <name evidence="24" type="ORF">PVAND_002336</name>
</gene>
<keyword evidence="14 21" id="KW-0326">Glycosidase</keyword>
<evidence type="ECO:0000256" key="7">
    <source>
        <dbReference type="ARBA" id="ARBA00022801"/>
    </source>
</evidence>
<feature type="compositionally biased region" description="Polar residues" evidence="22">
    <location>
        <begin position="131"/>
        <end position="145"/>
    </location>
</feature>
<feature type="disulfide bond" evidence="20">
    <location>
        <begin position="450"/>
        <end position="479"/>
    </location>
</feature>
<evidence type="ECO:0000256" key="19">
    <source>
        <dbReference type="PIRSR" id="PIRSR601382-2"/>
    </source>
</evidence>
<evidence type="ECO:0000256" key="23">
    <source>
        <dbReference type="SAM" id="Phobius"/>
    </source>
</evidence>
<feature type="active site" description="Proton donor" evidence="18">
    <location>
        <position position="493"/>
    </location>
</feature>
<keyword evidence="9 19" id="KW-0106">Calcium</keyword>
<dbReference type="GO" id="GO:0005975">
    <property type="term" value="P:carbohydrate metabolic process"/>
    <property type="evidence" value="ECO:0007669"/>
    <property type="project" value="InterPro"/>
</dbReference>
<feature type="compositionally biased region" description="Basic and acidic residues" evidence="22">
    <location>
        <begin position="146"/>
        <end position="159"/>
    </location>
</feature>
<dbReference type="PRINTS" id="PR00747">
    <property type="entry name" value="GLYHDRLASE47"/>
</dbReference>
<dbReference type="InterPro" id="IPR001382">
    <property type="entry name" value="Glyco_hydro_47"/>
</dbReference>
<dbReference type="PANTHER" id="PTHR11742:SF55">
    <property type="entry name" value="ENDOPLASMIC RETICULUM MANNOSYL-OLIGOSACCHARIDE 1,2-ALPHA-MANNOSIDASE"/>
    <property type="match status" value="1"/>
</dbReference>
<dbReference type="AlphaFoldDB" id="A0A9J6BR10"/>
<dbReference type="Gene3D" id="1.50.10.10">
    <property type="match status" value="1"/>
</dbReference>
<evidence type="ECO:0000256" key="6">
    <source>
        <dbReference type="ARBA" id="ARBA00022723"/>
    </source>
</evidence>
<evidence type="ECO:0000256" key="22">
    <source>
        <dbReference type="SAM" id="MobiDB-lite"/>
    </source>
</evidence>
<comment type="catalytic activity">
    <reaction evidence="15">
        <text>N(4)-(alpha-D-Man-(1-&gt;2)-alpha-D-Man-(1-&gt;2)-alpha-D-Man-(1-&gt;3)-[alpha-D-Man-(1-&gt;3)-[alpha-D-Man-(1-&gt;2)-alpha-D-Man-(1-&gt;6)]-alpha-D-Man-(1-&gt;6)]-beta-D-Man-(1-&gt;4)-beta-D-GlcNAc-(1-&gt;4)-beta-D-GlcNAc)-L-asparaginyl-[protein] (N-glucan mannose isomer 8A1,2,3B1,3) + 3 H2O = N(4)-(alpha-D-Man-(1-&gt;3)-[alpha-D-Man-(1-&gt;3)-[alpha-D-Man-(1-&gt;6)]-alpha-D-Man-(1-&gt;6)]-beta-D-Man-(1-&gt;4)-beta-D-GlcNAc-(1-&gt;4)-beta-D-GlcNAc)-L-asparaginyl-[protein] (N-glucan mannose isomer 5A1,2) + 3 beta-D-mannose</text>
        <dbReference type="Rhea" id="RHEA:56028"/>
        <dbReference type="Rhea" id="RHEA-COMP:14358"/>
        <dbReference type="Rhea" id="RHEA-COMP:14367"/>
        <dbReference type="ChEBI" id="CHEBI:15377"/>
        <dbReference type="ChEBI" id="CHEBI:28563"/>
        <dbReference type="ChEBI" id="CHEBI:59087"/>
        <dbReference type="ChEBI" id="CHEBI:60628"/>
        <dbReference type="EC" id="3.2.1.113"/>
    </reaction>
</comment>
<keyword evidence="5 23" id="KW-0812">Transmembrane</keyword>
<feature type="transmembrane region" description="Helical" evidence="23">
    <location>
        <begin position="36"/>
        <end position="53"/>
    </location>
</feature>
<dbReference type="InterPro" id="IPR036026">
    <property type="entry name" value="Seven-hairpin_glycosidases"/>
</dbReference>
<comment type="caution">
    <text evidence="24">The sequence shown here is derived from an EMBL/GenBank/DDBJ whole genome shotgun (WGS) entry which is preliminary data.</text>
</comment>
<accession>A0A9J6BR10</accession>
<evidence type="ECO:0000256" key="3">
    <source>
        <dbReference type="ARBA" id="ARBA00004922"/>
    </source>
</evidence>
<comment type="similarity">
    <text evidence="4 21">Belongs to the glycosyl hydrolase 47 family.</text>
</comment>
<dbReference type="Pfam" id="PF01532">
    <property type="entry name" value="Glyco_hydro_47"/>
    <property type="match status" value="1"/>
</dbReference>
<dbReference type="InterPro" id="IPR012341">
    <property type="entry name" value="6hp_glycosidase-like_sf"/>
</dbReference>
<dbReference type="Proteomes" id="UP001107558">
    <property type="component" value="Chromosome 3"/>
</dbReference>
<evidence type="ECO:0000256" key="2">
    <source>
        <dbReference type="ARBA" id="ARBA00004648"/>
    </source>
</evidence>
<organism evidence="24 25">
    <name type="scientific">Polypedilum vanderplanki</name>
    <name type="common">Sleeping chironomid midge</name>
    <dbReference type="NCBI Taxonomy" id="319348"/>
    <lineage>
        <taxon>Eukaryota</taxon>
        <taxon>Metazoa</taxon>
        <taxon>Ecdysozoa</taxon>
        <taxon>Arthropoda</taxon>
        <taxon>Hexapoda</taxon>
        <taxon>Insecta</taxon>
        <taxon>Pterygota</taxon>
        <taxon>Neoptera</taxon>
        <taxon>Endopterygota</taxon>
        <taxon>Diptera</taxon>
        <taxon>Nematocera</taxon>
        <taxon>Chironomoidea</taxon>
        <taxon>Chironomidae</taxon>
        <taxon>Chironominae</taxon>
        <taxon>Polypedilum</taxon>
        <taxon>Polypedilum</taxon>
    </lineage>
</organism>
<dbReference type="PANTHER" id="PTHR11742">
    <property type="entry name" value="MANNOSYL-OLIGOSACCHARIDE ALPHA-1,2-MANNOSIDASE-RELATED"/>
    <property type="match status" value="1"/>
</dbReference>
<evidence type="ECO:0000256" key="16">
    <source>
        <dbReference type="ARBA" id="ARBA00048605"/>
    </source>
</evidence>
<keyword evidence="10" id="KW-0735">Signal-anchor</keyword>
<feature type="active site" evidence="18">
    <location>
        <position position="521"/>
    </location>
</feature>
<keyword evidence="12 23" id="KW-0472">Membrane</keyword>
<sequence>MFEKDSYVLIVGDESVKKRRGFKRTWNALSRFQKNLIVIICLAVLLLWMFVFIQRKNLRIDAEVEHVNLRKPDSSHNEEGDKIRIIPLFKDNQLSIKMQEEIVDNADNWDDAIKNLVNANGEVNSDDTKNSIDNPQAVESNNKNIEPQKSELKKDKQDDTQISFKGPTNDRQRAVVAAMKHSWMGYKTYAFGHDNLKPISQTYSDWFNLGLTIVDALDTLYIMDMQEEYGEGKRWVESEMNLDVNRDVNLFETTIRVLGGLLSMYHLSGEEIYLTKAKDLGRRLMPSFNTPSKIPFSDVNLNTLSAHAPKWSPDSSTSEVTTIQLEFRDLSRILNDPSFENAAAMVSQKIHELPKTDGLVPIFINANTGTFRTFSTISLGARGDSYYEYLLKQWLQIGKQPDHYLIEDYKEAIAGVIKNLRKETPNEHHIYIGELISGKDFKPKMDHLTCYLPGTLLLGYKNGMPQSHFTLATELLETCYQTYIKQPTGLAPEITYFNLEGESSTDIYVKANDAHNLQRPEFIESLYYFYAITGNKTYQDMGWNIFQSFEKYTRVSHGYTSINNVRNAKDVRPKDMMETFWLGETLKYFYLLFSDDRNEIDLDKFIFNTEAHLIPIREN</sequence>
<evidence type="ECO:0000256" key="8">
    <source>
        <dbReference type="ARBA" id="ARBA00022824"/>
    </source>
</evidence>
<reference evidence="24" key="1">
    <citation type="submission" date="2021-03" db="EMBL/GenBank/DDBJ databases">
        <title>Chromosome level genome of the anhydrobiotic midge Polypedilum vanderplanki.</title>
        <authorList>
            <person name="Yoshida Y."/>
            <person name="Kikawada T."/>
            <person name="Gusev O."/>
        </authorList>
    </citation>
    <scope>NUCLEOTIDE SEQUENCE</scope>
    <source>
        <strain evidence="24">NIAS01</strain>
        <tissue evidence="24">Whole body or cell culture</tissue>
    </source>
</reference>
<dbReference type="EMBL" id="JADBJN010000003">
    <property type="protein sequence ID" value="KAG5672186.1"/>
    <property type="molecule type" value="Genomic_DNA"/>
</dbReference>
<feature type="binding site" evidence="19">
    <location>
        <position position="609"/>
    </location>
    <ligand>
        <name>Ca(2+)</name>
        <dbReference type="ChEBI" id="CHEBI:29108"/>
    </ligand>
</feature>
<evidence type="ECO:0000256" key="20">
    <source>
        <dbReference type="PIRSR" id="PIRSR601382-3"/>
    </source>
</evidence>
<dbReference type="FunFam" id="1.50.10.10:FF:000010">
    <property type="entry name" value="alpha-1,2-Mannosidase"/>
    <property type="match status" value="1"/>
</dbReference>
<evidence type="ECO:0000313" key="24">
    <source>
        <dbReference type="EMBL" id="KAG5672186.1"/>
    </source>
</evidence>
<feature type="active site" description="Proton donor" evidence="18">
    <location>
        <position position="252"/>
    </location>
</feature>
<keyword evidence="11 23" id="KW-1133">Transmembrane helix</keyword>
<evidence type="ECO:0000256" key="10">
    <source>
        <dbReference type="ARBA" id="ARBA00022968"/>
    </source>
</evidence>
<name>A0A9J6BR10_POLVA</name>
<evidence type="ECO:0000256" key="13">
    <source>
        <dbReference type="ARBA" id="ARBA00023157"/>
    </source>
</evidence>
<evidence type="ECO:0000256" key="1">
    <source>
        <dbReference type="ARBA" id="ARBA00001913"/>
    </source>
</evidence>
<dbReference type="OrthoDB" id="8118055at2759"/>
<feature type="active site" evidence="18">
    <location>
        <position position="384"/>
    </location>
</feature>
<evidence type="ECO:0000256" key="5">
    <source>
        <dbReference type="ARBA" id="ARBA00022692"/>
    </source>
</evidence>